<reference evidence="1 2" key="1">
    <citation type="submission" date="2018-07" db="EMBL/GenBank/DDBJ databases">
        <title>Genomic Encyclopedia of Type Strains, Phase IV (KMG-IV): sequencing the most valuable type-strain genomes for metagenomic binning, comparative biology and taxonomic classification.</title>
        <authorList>
            <person name="Goeker M."/>
        </authorList>
    </citation>
    <scope>NUCLEOTIDE SEQUENCE [LARGE SCALE GENOMIC DNA]</scope>
    <source>
        <strain evidence="1 2">DSM 44952</strain>
    </source>
</reference>
<dbReference type="EMBL" id="QQAZ01000006">
    <property type="protein sequence ID" value="RDI49753.1"/>
    <property type="molecule type" value="Genomic_DNA"/>
</dbReference>
<keyword evidence="2" id="KW-1185">Reference proteome</keyword>
<dbReference type="AlphaFoldDB" id="A0A370H1B5"/>
<sequence length="91" mass="10111">MLGLERRLGRRRQPGLEHRLAQLIEEARDSGDGATVERVSGLRHALGFLDQELATTTGTTARRRELGRLRREVGLLLADAHARAVLARDFG</sequence>
<protein>
    <recommendedName>
        <fullName evidence="3">CHAD domain-containing protein</fullName>
    </recommendedName>
</protein>
<evidence type="ECO:0000313" key="1">
    <source>
        <dbReference type="EMBL" id="RDI49753.1"/>
    </source>
</evidence>
<evidence type="ECO:0008006" key="3">
    <source>
        <dbReference type="Google" id="ProtNLM"/>
    </source>
</evidence>
<dbReference type="STRING" id="1210089.GCA_001613165_02356"/>
<accession>A0A370H1B5</accession>
<organism evidence="1 2">
    <name type="scientific">Nocardia mexicana</name>
    <dbReference type="NCBI Taxonomy" id="279262"/>
    <lineage>
        <taxon>Bacteria</taxon>
        <taxon>Bacillati</taxon>
        <taxon>Actinomycetota</taxon>
        <taxon>Actinomycetes</taxon>
        <taxon>Mycobacteriales</taxon>
        <taxon>Nocardiaceae</taxon>
        <taxon>Nocardia</taxon>
    </lineage>
</organism>
<comment type="caution">
    <text evidence="1">The sequence shown here is derived from an EMBL/GenBank/DDBJ whole genome shotgun (WGS) entry which is preliminary data.</text>
</comment>
<gene>
    <name evidence="1" type="ORF">DFR68_106190</name>
</gene>
<name>A0A370H1B5_9NOCA</name>
<proteinExistence type="predicted"/>
<dbReference type="Proteomes" id="UP000255355">
    <property type="component" value="Unassembled WGS sequence"/>
</dbReference>
<dbReference type="RefSeq" id="WP_147288993.1">
    <property type="nucleotide sequence ID" value="NZ_QQAZ01000006.1"/>
</dbReference>
<evidence type="ECO:0000313" key="2">
    <source>
        <dbReference type="Proteomes" id="UP000255355"/>
    </source>
</evidence>